<organism evidence="2 3">
    <name type="scientific">Gracilibacillus kekensis</name>
    <dbReference type="NCBI Taxonomy" id="1027249"/>
    <lineage>
        <taxon>Bacteria</taxon>
        <taxon>Bacillati</taxon>
        <taxon>Bacillota</taxon>
        <taxon>Bacilli</taxon>
        <taxon>Bacillales</taxon>
        <taxon>Bacillaceae</taxon>
        <taxon>Gracilibacillus</taxon>
    </lineage>
</organism>
<gene>
    <name evidence="2" type="ORF">SAMN05216179_1733</name>
</gene>
<dbReference type="Pfam" id="PF03417">
    <property type="entry name" value="AAT"/>
    <property type="match status" value="1"/>
</dbReference>
<proteinExistence type="predicted"/>
<dbReference type="InterPro" id="IPR029055">
    <property type="entry name" value="Ntn_hydrolases_N"/>
</dbReference>
<dbReference type="RefSeq" id="WP_073201460.1">
    <property type="nucleotide sequence ID" value="NZ_FRCZ01000003.1"/>
</dbReference>
<dbReference type="InterPro" id="IPR047801">
    <property type="entry name" value="Peptidase_C45"/>
</dbReference>
<accession>A0A1M7NSE2</accession>
<keyword evidence="3" id="KW-1185">Reference proteome</keyword>
<dbReference type="AlphaFoldDB" id="A0A1M7NSE2"/>
<dbReference type="NCBIfam" id="NF040521">
    <property type="entry name" value="C45_proenzyme"/>
    <property type="match status" value="1"/>
</dbReference>
<name>A0A1M7NSE2_9BACI</name>
<dbReference type="CDD" id="cd01935">
    <property type="entry name" value="Ntn_CGH_like"/>
    <property type="match status" value="1"/>
</dbReference>
<evidence type="ECO:0000259" key="1">
    <source>
        <dbReference type="Pfam" id="PF03417"/>
    </source>
</evidence>
<dbReference type="PANTHER" id="PTHR34180">
    <property type="entry name" value="PEPTIDASE C45"/>
    <property type="match status" value="1"/>
</dbReference>
<dbReference type="EMBL" id="FRCZ01000003">
    <property type="protein sequence ID" value="SHN06926.1"/>
    <property type="molecule type" value="Genomic_DNA"/>
</dbReference>
<protein>
    <submittedName>
        <fullName evidence="2">Predicted choloylglycine hydrolase</fullName>
    </submittedName>
</protein>
<dbReference type="InterPro" id="IPR047794">
    <property type="entry name" value="C45_proenzyme-like"/>
</dbReference>
<dbReference type="Gene3D" id="3.60.60.10">
    <property type="entry name" value="Penicillin V Acylase, Chain A"/>
    <property type="match status" value="1"/>
</dbReference>
<sequence>MKQIYADVIQFRGSHYDFGYMQGEQIKDSYLVQNRHNQWKVRTPRFQIIVEEAQKLFQQFGPSIWEEFEGLKDSLQWPMERVLLEFGGYRVKVPRSGCSILVGEDYLVRNYDYHPKTYDGRFVSFQPTDHGFATIGTSQRVTGRCDGMNEKGLSLSYTFINRKRPGDGFVCHMVGRMVLELCQNTEEAVRLLRELPHRGSFSYVLFDGNKVRATIVETSPRGVEVREDSACTNHFEKLKKENRHFLDDSNKRLATMKNSQRNDLTVEKAFQLLNDKDKGLFSNQYYNWAGTIHTVGYFPESLEVWFSLGGDQDPMTFNFEEWLGNVDFPIERINGEVDTTIPFLNMEKADWFKNTN</sequence>
<dbReference type="PANTHER" id="PTHR34180:SF1">
    <property type="entry name" value="BETA-ALANYL-DOPAMINE_CARCININE HYDROLASE"/>
    <property type="match status" value="1"/>
</dbReference>
<dbReference type="GO" id="GO:0016787">
    <property type="term" value="F:hydrolase activity"/>
    <property type="evidence" value="ECO:0007669"/>
    <property type="project" value="UniProtKB-KW"/>
</dbReference>
<evidence type="ECO:0000313" key="3">
    <source>
        <dbReference type="Proteomes" id="UP000184184"/>
    </source>
</evidence>
<dbReference type="Proteomes" id="UP000184184">
    <property type="component" value="Unassembled WGS sequence"/>
</dbReference>
<dbReference type="SUPFAM" id="SSF56235">
    <property type="entry name" value="N-terminal nucleophile aminohydrolases (Ntn hydrolases)"/>
    <property type="match status" value="1"/>
</dbReference>
<feature type="domain" description="Peptidase C45 hydrolase" evidence="1">
    <location>
        <begin position="105"/>
        <end position="311"/>
    </location>
</feature>
<reference evidence="2 3" key="1">
    <citation type="submission" date="2016-11" db="EMBL/GenBank/DDBJ databases">
        <authorList>
            <person name="Jaros S."/>
            <person name="Januszkiewicz K."/>
            <person name="Wedrychowicz H."/>
        </authorList>
    </citation>
    <scope>NUCLEOTIDE SEQUENCE [LARGE SCALE GENOMIC DNA]</scope>
    <source>
        <strain evidence="2 3">CGMCC 1.10681</strain>
    </source>
</reference>
<keyword evidence="2" id="KW-0378">Hydrolase</keyword>
<dbReference type="OrthoDB" id="8617387at2"/>
<dbReference type="STRING" id="1027249.SAMN05216179_1733"/>
<dbReference type="InterPro" id="IPR005079">
    <property type="entry name" value="Peptidase_C45_hydrolase"/>
</dbReference>
<evidence type="ECO:0000313" key="2">
    <source>
        <dbReference type="EMBL" id="SHN06926.1"/>
    </source>
</evidence>